<feature type="region of interest" description="Disordered" evidence="8">
    <location>
        <begin position="1"/>
        <end position="27"/>
    </location>
</feature>
<feature type="transmembrane region" description="Helical" evidence="7">
    <location>
        <begin position="287"/>
        <end position="310"/>
    </location>
</feature>
<dbReference type="Pfam" id="PF00528">
    <property type="entry name" value="BPD_transp_1"/>
    <property type="match status" value="1"/>
</dbReference>
<evidence type="ECO:0000256" key="3">
    <source>
        <dbReference type="ARBA" id="ARBA00022475"/>
    </source>
</evidence>
<protein>
    <submittedName>
        <fullName evidence="10">Carbohydrate ABC transporter membrane protein 1 (CUT1 family)</fullName>
    </submittedName>
</protein>
<keyword evidence="6 7" id="KW-0472">Membrane</keyword>
<dbReference type="PANTHER" id="PTHR30193:SF42">
    <property type="entry name" value="ABC TRANSPORTER PERMEASE PROTEIN"/>
    <property type="match status" value="1"/>
</dbReference>
<dbReference type="STRING" id="1169143.GCA_000383275_01448"/>
<gene>
    <name evidence="10" type="ORF">BX591_115117</name>
</gene>
<keyword evidence="2 7" id="KW-0813">Transport</keyword>
<feature type="transmembrane region" description="Helical" evidence="7">
    <location>
        <begin position="36"/>
        <end position="59"/>
    </location>
</feature>
<proteinExistence type="inferred from homology"/>
<comment type="caution">
    <text evidence="10">The sequence shown here is derived from an EMBL/GenBank/DDBJ whole genome shotgun (WGS) entry which is preliminary data.</text>
</comment>
<keyword evidence="4 7" id="KW-0812">Transmembrane</keyword>
<dbReference type="GO" id="GO:0005886">
    <property type="term" value="C:plasma membrane"/>
    <property type="evidence" value="ECO:0007669"/>
    <property type="project" value="UniProtKB-SubCell"/>
</dbReference>
<dbReference type="Gene3D" id="1.10.3720.10">
    <property type="entry name" value="MetI-like"/>
    <property type="match status" value="1"/>
</dbReference>
<dbReference type="CDD" id="cd06261">
    <property type="entry name" value="TM_PBP2"/>
    <property type="match status" value="1"/>
</dbReference>
<reference evidence="10 11" key="1">
    <citation type="submission" date="2018-06" db="EMBL/GenBank/DDBJ databases">
        <title>Genomic Encyclopedia of Type Strains, Phase III (KMG-III): the genomes of soil and plant-associated and newly described type strains.</title>
        <authorList>
            <person name="Whitman W."/>
        </authorList>
    </citation>
    <scope>NUCLEOTIDE SEQUENCE [LARGE SCALE GENOMIC DNA]</scope>
    <source>
        <strain evidence="10 11">LMG 23644</strain>
    </source>
</reference>
<organism evidence="10 11">
    <name type="scientific">Paraburkholderia bryophila</name>
    <dbReference type="NCBI Taxonomy" id="420952"/>
    <lineage>
        <taxon>Bacteria</taxon>
        <taxon>Pseudomonadati</taxon>
        <taxon>Pseudomonadota</taxon>
        <taxon>Betaproteobacteria</taxon>
        <taxon>Burkholderiales</taxon>
        <taxon>Burkholderiaceae</taxon>
        <taxon>Paraburkholderia</taxon>
    </lineage>
</organism>
<keyword evidence="3" id="KW-1003">Cell membrane</keyword>
<dbReference type="InterPro" id="IPR000515">
    <property type="entry name" value="MetI-like"/>
</dbReference>
<dbReference type="PANTHER" id="PTHR30193">
    <property type="entry name" value="ABC TRANSPORTER PERMEASE PROTEIN"/>
    <property type="match status" value="1"/>
</dbReference>
<comment type="subcellular location">
    <subcellularLocation>
        <location evidence="1 7">Cell membrane</location>
        <topology evidence="1 7">Multi-pass membrane protein</topology>
    </subcellularLocation>
</comment>
<sequence length="321" mass="35231">MHALKVPAAGSKSAAPLRNAPHSGPRRKPLKKRFPFAAWLALLPMVLTVVFAYLGTMVWTARVSLSNSRTFPSGDFAGLSQYARLFNNDRWLLSLQNVVIYGVCFIVACMVIGLLLAIFIDQRVVAEGALRTIFLYPYAMSFVATGLVWQWILNPELGAQAVLHRLGFAHARFDWIVDQDWVIYTIVIATVWQASGLVMALLLAGLRGIDEELWKAARIDGIPRWRVYASIVVPMLGPSLSTAFVLLFVMVVKLYDAVVAMTQGGPGTASEVPAKFIMDYLFGRANIGLASAASIVLLATVLAILAPFFYARSRAALRKEA</sequence>
<dbReference type="AlphaFoldDB" id="A0A329BVB3"/>
<accession>A0A329BVB3</accession>
<comment type="similarity">
    <text evidence="7">Belongs to the binding-protein-dependent transport system permease family.</text>
</comment>
<evidence type="ECO:0000256" key="6">
    <source>
        <dbReference type="ARBA" id="ARBA00023136"/>
    </source>
</evidence>
<keyword evidence="5 7" id="KW-1133">Transmembrane helix</keyword>
<evidence type="ECO:0000256" key="8">
    <source>
        <dbReference type="SAM" id="MobiDB-lite"/>
    </source>
</evidence>
<evidence type="ECO:0000256" key="7">
    <source>
        <dbReference type="RuleBase" id="RU363032"/>
    </source>
</evidence>
<evidence type="ECO:0000256" key="5">
    <source>
        <dbReference type="ARBA" id="ARBA00022989"/>
    </source>
</evidence>
<evidence type="ECO:0000256" key="2">
    <source>
        <dbReference type="ARBA" id="ARBA00022448"/>
    </source>
</evidence>
<feature type="transmembrane region" description="Helical" evidence="7">
    <location>
        <begin position="181"/>
        <end position="206"/>
    </location>
</feature>
<dbReference type="InterPro" id="IPR035906">
    <property type="entry name" value="MetI-like_sf"/>
</dbReference>
<name>A0A329BVB3_9BURK</name>
<dbReference type="InterPro" id="IPR051393">
    <property type="entry name" value="ABC_transporter_permease"/>
</dbReference>
<evidence type="ECO:0000256" key="4">
    <source>
        <dbReference type="ARBA" id="ARBA00022692"/>
    </source>
</evidence>
<feature type="transmembrane region" description="Helical" evidence="7">
    <location>
        <begin position="227"/>
        <end position="252"/>
    </location>
</feature>
<evidence type="ECO:0000313" key="11">
    <source>
        <dbReference type="Proteomes" id="UP000248918"/>
    </source>
</evidence>
<feature type="transmembrane region" description="Helical" evidence="7">
    <location>
        <begin position="98"/>
        <end position="120"/>
    </location>
</feature>
<dbReference type="EMBL" id="QLTK01000015">
    <property type="protein sequence ID" value="RAS25870.1"/>
    <property type="molecule type" value="Genomic_DNA"/>
</dbReference>
<dbReference type="RefSeq" id="WP_111933309.1">
    <property type="nucleotide sequence ID" value="NZ_CADFFP010000018.1"/>
</dbReference>
<evidence type="ECO:0000256" key="1">
    <source>
        <dbReference type="ARBA" id="ARBA00004651"/>
    </source>
</evidence>
<evidence type="ECO:0000259" key="9">
    <source>
        <dbReference type="PROSITE" id="PS50928"/>
    </source>
</evidence>
<feature type="domain" description="ABC transmembrane type-1" evidence="9">
    <location>
        <begin position="95"/>
        <end position="308"/>
    </location>
</feature>
<dbReference type="Proteomes" id="UP000248918">
    <property type="component" value="Unassembled WGS sequence"/>
</dbReference>
<dbReference type="OrthoDB" id="9805108at2"/>
<dbReference type="SUPFAM" id="SSF161098">
    <property type="entry name" value="MetI-like"/>
    <property type="match status" value="1"/>
</dbReference>
<evidence type="ECO:0000313" key="10">
    <source>
        <dbReference type="EMBL" id="RAS25870.1"/>
    </source>
</evidence>
<feature type="transmembrane region" description="Helical" evidence="7">
    <location>
        <begin position="132"/>
        <end position="152"/>
    </location>
</feature>
<dbReference type="GO" id="GO:0055085">
    <property type="term" value="P:transmembrane transport"/>
    <property type="evidence" value="ECO:0007669"/>
    <property type="project" value="InterPro"/>
</dbReference>
<dbReference type="PROSITE" id="PS50928">
    <property type="entry name" value="ABC_TM1"/>
    <property type="match status" value="1"/>
</dbReference>